<organism evidence="1 2">
    <name type="scientific">Imhoffiella purpurea</name>
    <dbReference type="NCBI Taxonomy" id="1249627"/>
    <lineage>
        <taxon>Bacteria</taxon>
        <taxon>Pseudomonadati</taxon>
        <taxon>Pseudomonadota</taxon>
        <taxon>Gammaproteobacteria</taxon>
        <taxon>Chromatiales</taxon>
        <taxon>Chromatiaceae</taxon>
        <taxon>Imhoffiella</taxon>
    </lineage>
</organism>
<name>W9VIS6_9GAMM</name>
<dbReference type="AlphaFoldDB" id="W9VIS6"/>
<protein>
    <submittedName>
        <fullName evidence="1">Uncharacterized protein</fullName>
    </submittedName>
</protein>
<evidence type="ECO:0000313" key="1">
    <source>
        <dbReference type="EMBL" id="EXJ15957.1"/>
    </source>
</evidence>
<proteinExistence type="predicted"/>
<dbReference type="Proteomes" id="UP000019460">
    <property type="component" value="Unassembled WGS sequence"/>
</dbReference>
<evidence type="ECO:0000313" key="2">
    <source>
        <dbReference type="Proteomes" id="UP000019460"/>
    </source>
</evidence>
<gene>
    <name evidence="1" type="ORF">D779_0705</name>
</gene>
<sequence length="73" mass="8563">MQHDEWACAEKGDAWGVLGAVGSVERRDGLFLMRMERVRSRRWFRSRDWCIGSSMPISHFMRPCLSQVPPLWP</sequence>
<dbReference type="STRING" id="1249627.D779_0705"/>
<reference evidence="1 2" key="1">
    <citation type="submission" date="2012-11" db="EMBL/GenBank/DDBJ databases">
        <title>Genome assembly of Thiorhodococcus sp. AK35.</title>
        <authorList>
            <person name="Nupur N."/>
            <person name="Khatri I."/>
            <person name="Subramanian S."/>
            <person name="Pinnaka A."/>
        </authorList>
    </citation>
    <scope>NUCLEOTIDE SEQUENCE [LARGE SCALE GENOMIC DNA]</scope>
    <source>
        <strain evidence="1 2">AK35</strain>
    </source>
</reference>
<dbReference type="EMBL" id="AONC01000017">
    <property type="protein sequence ID" value="EXJ15957.1"/>
    <property type="molecule type" value="Genomic_DNA"/>
</dbReference>
<keyword evidence="2" id="KW-1185">Reference proteome</keyword>
<comment type="caution">
    <text evidence="1">The sequence shown here is derived from an EMBL/GenBank/DDBJ whole genome shotgun (WGS) entry which is preliminary data.</text>
</comment>
<accession>W9VIS6</accession>